<proteinExistence type="predicted"/>
<dbReference type="Proteomes" id="UP000325395">
    <property type="component" value="Unassembled WGS sequence"/>
</dbReference>
<reference evidence="2 3" key="1">
    <citation type="submission" date="2019-04" db="EMBL/GenBank/DDBJ databases">
        <authorList>
            <consortium name="DOE Joint Genome Institute"/>
            <person name="Mondo S."/>
            <person name="Kjaerbolling I."/>
            <person name="Vesth T."/>
            <person name="Frisvad J.C."/>
            <person name="Nybo J.L."/>
            <person name="Theobald S."/>
            <person name="Kildgaard S."/>
            <person name="Isbrandt T."/>
            <person name="Kuo A."/>
            <person name="Sato A."/>
            <person name="Lyhne E.K."/>
            <person name="Kogle M.E."/>
            <person name="Wiebenga A."/>
            <person name="Kun R.S."/>
            <person name="Lubbers R.J."/>
            <person name="Makela M.R."/>
            <person name="Barry K."/>
            <person name="Chovatia M."/>
            <person name="Clum A."/>
            <person name="Daum C."/>
            <person name="Haridas S."/>
            <person name="He G."/>
            <person name="LaButti K."/>
            <person name="Lipzen A."/>
            <person name="Riley R."/>
            <person name="Salamov A."/>
            <person name="Simmons B.A."/>
            <person name="Magnuson J.K."/>
            <person name="Henrissat B."/>
            <person name="Mortensen U.H."/>
            <person name="Larsen T.O."/>
            <person name="Devries R.P."/>
            <person name="Grigoriev I.V."/>
            <person name="Machida M."/>
            <person name="Baker S.E."/>
            <person name="Andersen M.R."/>
            <person name="Cantor M.N."/>
            <person name="Hua S.X."/>
        </authorList>
    </citation>
    <scope>NUCLEOTIDE SEQUENCE [LARGE SCALE GENOMIC DNA]</scope>
    <source>
        <strain evidence="2 3">CBS 117616</strain>
    </source>
</reference>
<feature type="transmembrane region" description="Helical" evidence="1">
    <location>
        <begin position="20"/>
        <end position="44"/>
    </location>
</feature>
<keyword evidence="1" id="KW-0812">Transmembrane</keyword>
<keyword evidence="1" id="KW-1133">Transmembrane helix</keyword>
<evidence type="ECO:0000313" key="3">
    <source>
        <dbReference type="Proteomes" id="UP000325395"/>
    </source>
</evidence>
<protein>
    <submittedName>
        <fullName evidence="2">Uncharacterized protein</fullName>
    </submittedName>
</protein>
<keyword evidence="1" id="KW-0472">Membrane</keyword>
<organism evidence="2 3">
    <name type="scientific">Aspergillus pseudocaelatus</name>
    <dbReference type="NCBI Taxonomy" id="1825620"/>
    <lineage>
        <taxon>Eukaryota</taxon>
        <taxon>Fungi</taxon>
        <taxon>Dikarya</taxon>
        <taxon>Ascomycota</taxon>
        <taxon>Pezizomycotina</taxon>
        <taxon>Eurotiomycetes</taxon>
        <taxon>Eurotiomycetidae</taxon>
        <taxon>Eurotiales</taxon>
        <taxon>Aspergillaceae</taxon>
        <taxon>Aspergillus</taxon>
        <taxon>Aspergillus subgen. Circumdati</taxon>
    </lineage>
</organism>
<keyword evidence="3" id="KW-1185">Reference proteome</keyword>
<gene>
    <name evidence="2" type="ORF">BDV36DRAFT_263249</name>
</gene>
<name>A0ABQ6WI75_9EURO</name>
<dbReference type="EMBL" id="ML735770">
    <property type="protein sequence ID" value="KAE8415246.1"/>
    <property type="molecule type" value="Genomic_DNA"/>
</dbReference>
<evidence type="ECO:0000313" key="2">
    <source>
        <dbReference type="EMBL" id="KAE8415246.1"/>
    </source>
</evidence>
<evidence type="ECO:0000256" key="1">
    <source>
        <dbReference type="SAM" id="Phobius"/>
    </source>
</evidence>
<sequence length="63" mass="6663">MASRASMLLVGRAPDLSINSPLIVTVLGSQIFCPSNTLTLVMAVTGVMMRAKIGGGLFDRARR</sequence>
<accession>A0ABQ6WI75</accession>